<dbReference type="CDD" id="cd00067">
    <property type="entry name" value="GAL4"/>
    <property type="match status" value="1"/>
</dbReference>
<reference evidence="4" key="1">
    <citation type="journal article" date="2021" name="Nat. Commun.">
        <title>Genetic determinants of endophytism in the Arabidopsis root mycobiome.</title>
        <authorList>
            <person name="Mesny F."/>
            <person name="Miyauchi S."/>
            <person name="Thiergart T."/>
            <person name="Pickel B."/>
            <person name="Atanasova L."/>
            <person name="Karlsson M."/>
            <person name="Huettel B."/>
            <person name="Barry K.W."/>
            <person name="Haridas S."/>
            <person name="Chen C."/>
            <person name="Bauer D."/>
            <person name="Andreopoulos W."/>
            <person name="Pangilinan J."/>
            <person name="LaButti K."/>
            <person name="Riley R."/>
            <person name="Lipzen A."/>
            <person name="Clum A."/>
            <person name="Drula E."/>
            <person name="Henrissat B."/>
            <person name="Kohler A."/>
            <person name="Grigoriev I.V."/>
            <person name="Martin F.M."/>
            <person name="Hacquard S."/>
        </authorList>
    </citation>
    <scope>NUCLEOTIDE SEQUENCE</scope>
    <source>
        <strain evidence="4">MPI-SDFR-AT-0068</strain>
    </source>
</reference>
<feature type="domain" description="Zn(2)-C6 fungal-type" evidence="3">
    <location>
        <begin position="20"/>
        <end position="50"/>
    </location>
</feature>
<proteinExistence type="predicted"/>
<dbReference type="OrthoDB" id="3546279at2759"/>
<dbReference type="InterPro" id="IPR001138">
    <property type="entry name" value="Zn2Cys6_DnaBD"/>
</dbReference>
<dbReference type="Gene3D" id="4.10.240.10">
    <property type="entry name" value="Zn(2)-C6 fungal-type DNA-binding domain"/>
    <property type="match status" value="1"/>
</dbReference>
<sequence length="386" mass="44111">MDQQPRKRAAKLFHKKSRTGCQQCRNRRVKCDEAKPVCSHCNRLELPCTYGRAPSPKSESPVEAAVEPPESESRRKLELGLFYQYMIDTGPSLVVDDATAHFWVTTSCRLALKSDALLYAMYMVVALHTEHRSGLTDLEASDTCRTYLNLALHKHHKDVAEMSVQNIEYICLTSSMLRIYGFVRLQGRSLQPYTPPVDWLRITGSSTAVFRQAWDLIKDKPKSVAYEMIESTSDFRDDNESEELRRDLEHLMSREKPHELEEPWDSETEAAYAGALNSIGGIWKALDSQRPAGGVGRRVVVFPMLLNKRFADMVEEVRPRALVILAHYFALLAILSQVWWIGDSGPREVRAIAAILPDEWQGLLDWPKRILQQHYVAVENKDRDRA</sequence>
<keyword evidence="5" id="KW-1185">Reference proteome</keyword>
<name>A0A8K0S7Y4_9HYPO</name>
<dbReference type="InterPro" id="IPR053157">
    <property type="entry name" value="Sterol_Uptake_Regulator"/>
</dbReference>
<dbReference type="Proteomes" id="UP000813427">
    <property type="component" value="Unassembled WGS sequence"/>
</dbReference>
<feature type="compositionally biased region" description="Low complexity" evidence="2">
    <location>
        <begin position="58"/>
        <end position="68"/>
    </location>
</feature>
<dbReference type="InterPro" id="IPR036864">
    <property type="entry name" value="Zn2-C6_fun-type_DNA-bd_sf"/>
</dbReference>
<evidence type="ECO:0000256" key="1">
    <source>
        <dbReference type="ARBA" id="ARBA00023242"/>
    </source>
</evidence>
<dbReference type="GO" id="GO:0008270">
    <property type="term" value="F:zinc ion binding"/>
    <property type="evidence" value="ECO:0007669"/>
    <property type="project" value="InterPro"/>
</dbReference>
<evidence type="ECO:0000313" key="4">
    <source>
        <dbReference type="EMBL" id="KAH7261845.1"/>
    </source>
</evidence>
<dbReference type="PANTHER" id="PTHR47784:SF5">
    <property type="entry name" value="STEROL UPTAKE CONTROL PROTEIN 2"/>
    <property type="match status" value="1"/>
</dbReference>
<dbReference type="PANTHER" id="PTHR47784">
    <property type="entry name" value="STEROL UPTAKE CONTROL PROTEIN 2"/>
    <property type="match status" value="1"/>
</dbReference>
<gene>
    <name evidence="4" type="ORF">BKA59DRAFT_3076</name>
</gene>
<evidence type="ECO:0000256" key="2">
    <source>
        <dbReference type="SAM" id="MobiDB-lite"/>
    </source>
</evidence>
<dbReference type="Pfam" id="PF00172">
    <property type="entry name" value="Zn_clus"/>
    <property type="match status" value="1"/>
</dbReference>
<evidence type="ECO:0000259" key="3">
    <source>
        <dbReference type="PROSITE" id="PS50048"/>
    </source>
</evidence>
<dbReference type="SUPFAM" id="SSF57701">
    <property type="entry name" value="Zn2/Cys6 DNA-binding domain"/>
    <property type="match status" value="1"/>
</dbReference>
<evidence type="ECO:0000313" key="5">
    <source>
        <dbReference type="Proteomes" id="UP000813427"/>
    </source>
</evidence>
<dbReference type="PROSITE" id="PS00463">
    <property type="entry name" value="ZN2_CY6_FUNGAL_1"/>
    <property type="match status" value="1"/>
</dbReference>
<organism evidence="4 5">
    <name type="scientific">Fusarium tricinctum</name>
    <dbReference type="NCBI Taxonomy" id="61284"/>
    <lineage>
        <taxon>Eukaryota</taxon>
        <taxon>Fungi</taxon>
        <taxon>Dikarya</taxon>
        <taxon>Ascomycota</taxon>
        <taxon>Pezizomycotina</taxon>
        <taxon>Sordariomycetes</taxon>
        <taxon>Hypocreomycetidae</taxon>
        <taxon>Hypocreales</taxon>
        <taxon>Nectriaceae</taxon>
        <taxon>Fusarium</taxon>
        <taxon>Fusarium tricinctum species complex</taxon>
    </lineage>
</organism>
<keyword evidence="1" id="KW-0539">Nucleus</keyword>
<dbReference type="GO" id="GO:0001228">
    <property type="term" value="F:DNA-binding transcription activator activity, RNA polymerase II-specific"/>
    <property type="evidence" value="ECO:0007669"/>
    <property type="project" value="TreeGrafter"/>
</dbReference>
<dbReference type="EMBL" id="JAGPXF010000001">
    <property type="protein sequence ID" value="KAH7261845.1"/>
    <property type="molecule type" value="Genomic_DNA"/>
</dbReference>
<comment type="caution">
    <text evidence="4">The sequence shown here is derived from an EMBL/GenBank/DDBJ whole genome shotgun (WGS) entry which is preliminary data.</text>
</comment>
<protein>
    <recommendedName>
        <fullName evidence="3">Zn(2)-C6 fungal-type domain-containing protein</fullName>
    </recommendedName>
</protein>
<dbReference type="SMART" id="SM00066">
    <property type="entry name" value="GAL4"/>
    <property type="match status" value="1"/>
</dbReference>
<dbReference type="PROSITE" id="PS50048">
    <property type="entry name" value="ZN2_CY6_FUNGAL_2"/>
    <property type="match status" value="1"/>
</dbReference>
<accession>A0A8K0S7Y4</accession>
<feature type="region of interest" description="Disordered" evidence="2">
    <location>
        <begin position="52"/>
        <end position="71"/>
    </location>
</feature>
<dbReference type="AlphaFoldDB" id="A0A8K0S7Y4"/>